<dbReference type="Pfam" id="PF03358">
    <property type="entry name" value="FMN_red"/>
    <property type="match status" value="1"/>
</dbReference>
<feature type="domain" description="NADPH-dependent FMN reductase-like" evidence="3">
    <location>
        <begin position="1"/>
        <end position="127"/>
    </location>
</feature>
<dbReference type="EMBL" id="CP121689">
    <property type="protein sequence ID" value="WZL76615.1"/>
    <property type="molecule type" value="Genomic_DNA"/>
</dbReference>
<evidence type="ECO:0000256" key="1">
    <source>
        <dbReference type="ARBA" id="ARBA00022630"/>
    </source>
</evidence>
<accession>A0ABZ2YFY9</accession>
<proteinExistence type="predicted"/>
<keyword evidence="2" id="KW-0288">FMN</keyword>
<dbReference type="Gene3D" id="3.40.50.360">
    <property type="match status" value="1"/>
</dbReference>
<reference evidence="4 5" key="1">
    <citation type="submission" date="2023-03" db="EMBL/GenBank/DDBJ databases">
        <title>Novel Species.</title>
        <authorList>
            <person name="Ma S."/>
        </authorList>
    </citation>
    <scope>NUCLEOTIDE SEQUENCE [LARGE SCALE GENOMIC DNA]</scope>
    <source>
        <strain evidence="4 5">B11</strain>
    </source>
</reference>
<evidence type="ECO:0000259" key="3">
    <source>
        <dbReference type="Pfam" id="PF03358"/>
    </source>
</evidence>
<organism evidence="4 5">
    <name type="scientific">Thermatribacter velox</name>
    <dbReference type="NCBI Taxonomy" id="3039681"/>
    <lineage>
        <taxon>Bacteria</taxon>
        <taxon>Pseudomonadati</taxon>
        <taxon>Atribacterota</taxon>
        <taxon>Atribacteria</taxon>
        <taxon>Atribacterales</taxon>
        <taxon>Thermatribacteraceae</taxon>
        <taxon>Thermatribacter</taxon>
    </lineage>
</organism>
<dbReference type="InterPro" id="IPR029039">
    <property type="entry name" value="Flavoprotein-like_sf"/>
</dbReference>
<name>A0ABZ2YFY9_9BACT</name>
<gene>
    <name evidence="4" type="ORF">QBE54_02460</name>
</gene>
<dbReference type="SUPFAM" id="SSF52218">
    <property type="entry name" value="Flavoproteins"/>
    <property type="match status" value="1"/>
</dbReference>
<evidence type="ECO:0000313" key="4">
    <source>
        <dbReference type="EMBL" id="WZL76615.1"/>
    </source>
</evidence>
<evidence type="ECO:0000256" key="2">
    <source>
        <dbReference type="ARBA" id="ARBA00022643"/>
    </source>
</evidence>
<dbReference type="PANTHER" id="PTHR43278">
    <property type="entry name" value="NAD(P)H-DEPENDENT FMN-CONTAINING OXIDOREDUCTASE YWQN-RELATED"/>
    <property type="match status" value="1"/>
</dbReference>
<dbReference type="Proteomes" id="UP001461341">
    <property type="component" value="Chromosome"/>
</dbReference>
<dbReference type="InterPro" id="IPR005025">
    <property type="entry name" value="FMN_Rdtase-like_dom"/>
</dbReference>
<protein>
    <submittedName>
        <fullName evidence="4">Flavodoxin family protein</fullName>
    </submittedName>
</protein>
<keyword evidence="5" id="KW-1185">Reference proteome</keyword>
<dbReference type="RefSeq" id="WP_369018779.1">
    <property type="nucleotide sequence ID" value="NZ_CP121689.1"/>
</dbReference>
<sequence length="215" mass="24314">MQIIAILGSPRRDGNSEVLLQRFLRFAPEKSQLKLIVPSELDIRFCRGCRFCESLGYCVLKDGMRKVVEWLVRAQIVVVSTPVFFYGIPASFKALVDRSQVLWVRRYLLGEQFSPKKGFLMGVGATRGERLFDGVRLTTKYFFDAFGCTLDGELFFRGFDKKGSIASCERCLKEVDDAAQSFFGAFKSEMQESLGNLKVDENSNNVNQRGNNRGS</sequence>
<keyword evidence="1" id="KW-0285">Flavoprotein</keyword>
<dbReference type="InterPro" id="IPR051796">
    <property type="entry name" value="ISF_SsuE-like"/>
</dbReference>
<dbReference type="PANTHER" id="PTHR43278:SF4">
    <property type="entry name" value="NAD(P)H-DEPENDENT FMN-CONTAINING OXIDOREDUCTASE YWQN-RELATED"/>
    <property type="match status" value="1"/>
</dbReference>
<evidence type="ECO:0000313" key="5">
    <source>
        <dbReference type="Proteomes" id="UP001461341"/>
    </source>
</evidence>